<reference evidence="2" key="1">
    <citation type="journal article" date="2019" name="PLoS Negl. Trop. Dis.">
        <title>Revisiting the worldwide diversity of Leptospira species in the environment.</title>
        <authorList>
            <person name="Vincent A.T."/>
            <person name="Schiettekatte O."/>
            <person name="Bourhy P."/>
            <person name="Veyrier F.J."/>
            <person name="Picardeau M."/>
        </authorList>
    </citation>
    <scope>NUCLEOTIDE SEQUENCE [LARGE SCALE GENOMIC DNA]</scope>
    <source>
        <strain evidence="2">SSS9</strain>
    </source>
</reference>
<gene>
    <name evidence="2" type="ORF">EHO59_17770</name>
</gene>
<organism evidence="2 3">
    <name type="scientific">Leptospira semungkisensis</name>
    <dbReference type="NCBI Taxonomy" id="2484985"/>
    <lineage>
        <taxon>Bacteria</taxon>
        <taxon>Pseudomonadati</taxon>
        <taxon>Spirochaetota</taxon>
        <taxon>Spirochaetia</taxon>
        <taxon>Leptospirales</taxon>
        <taxon>Leptospiraceae</taxon>
        <taxon>Leptospira</taxon>
    </lineage>
</organism>
<dbReference type="RefSeq" id="WP_135589773.1">
    <property type="nucleotide sequence ID" value="NZ_RQEP01000019.1"/>
</dbReference>
<comment type="caution">
    <text evidence="2">The sequence shown here is derived from an EMBL/GenBank/DDBJ whole genome shotgun (WGS) entry which is preliminary data.</text>
</comment>
<dbReference type="Pfam" id="PF13146">
    <property type="entry name" value="TRL"/>
    <property type="match status" value="1"/>
</dbReference>
<name>A0A4R9FMS2_9LEPT</name>
<sequence>MKIKLLIFSCFLLLGFVNCTGANFGNVIGATPNTNPTKNYGLPLGLSPLVTKGAYLIHSGDIPGQIGFNAEVTLTGTACSRSILGLVAFGDSSLTAAKANGKITKIAAVNYEQFAVLEGVYHSFCTVVSGNAGSISSNPGGTTPVLTADPALTPKKR</sequence>
<dbReference type="OrthoDB" id="328486at2"/>
<feature type="chain" id="PRO_5020664289" evidence="1">
    <location>
        <begin position="22"/>
        <end position="157"/>
    </location>
</feature>
<evidence type="ECO:0000256" key="1">
    <source>
        <dbReference type="SAM" id="SignalP"/>
    </source>
</evidence>
<proteinExistence type="predicted"/>
<accession>A0A4R9FMS2</accession>
<keyword evidence="3" id="KW-1185">Reference proteome</keyword>
<evidence type="ECO:0000313" key="2">
    <source>
        <dbReference type="EMBL" id="TGJ99682.1"/>
    </source>
</evidence>
<protein>
    <submittedName>
        <fullName evidence="2">TRL-like family protein</fullName>
    </submittedName>
</protein>
<dbReference type="Proteomes" id="UP000297453">
    <property type="component" value="Unassembled WGS sequence"/>
</dbReference>
<evidence type="ECO:0000313" key="3">
    <source>
        <dbReference type="Proteomes" id="UP000297453"/>
    </source>
</evidence>
<keyword evidence="1" id="KW-0732">Signal</keyword>
<dbReference type="AlphaFoldDB" id="A0A4R9FMS2"/>
<dbReference type="InterPro" id="IPR025113">
    <property type="entry name" value="TRL-like"/>
</dbReference>
<dbReference type="EMBL" id="RQEP01000019">
    <property type="protein sequence ID" value="TGJ99682.1"/>
    <property type="molecule type" value="Genomic_DNA"/>
</dbReference>
<feature type="signal peptide" evidence="1">
    <location>
        <begin position="1"/>
        <end position="21"/>
    </location>
</feature>